<evidence type="ECO:0000256" key="5">
    <source>
        <dbReference type="ARBA" id="ARBA00022692"/>
    </source>
</evidence>
<feature type="transmembrane region" description="Helical" evidence="10">
    <location>
        <begin position="106"/>
        <end position="131"/>
    </location>
</feature>
<sequence>VFLFGLIIGSFLSAFTYRNPRKFYINKGRSFCDKCKKQIIWYDNIPLLSYLLLQGRCRNCRKNISLRYPLIEFTTSLIFLSIYYFYENCSFLALDNLYSKLSFCGIREILGIWSLPIGFLIAFLLIAIFIIDFENQIIPDNLVFFLSVIALILLILTSNNGFFTTVFSAFVSSLFFLFLFLITKGKGMGAGDIKLVLALSLFLNWHYILLYIFLSFSLGAIIGIILIIFHKARFGKHIPFAPYIILSFLMTYLFGDKLMMVLFPLLN</sequence>
<dbReference type="InterPro" id="IPR014032">
    <property type="entry name" value="Peptidase_A24A_bac"/>
</dbReference>
<keyword evidence="9" id="KW-0645">Protease</keyword>
<dbReference type="Pfam" id="PF01478">
    <property type="entry name" value="Peptidase_A24"/>
    <property type="match status" value="1"/>
</dbReference>
<comment type="function">
    <text evidence="9">Plays an essential role in type IV pili and type II pseudopili formation by proteolytically removing the leader sequence from substrate proteins and subsequently monomethylating the alpha-amino group of the newly exposed N-terminal phenylalanine.</text>
</comment>
<feature type="transmembrane region" description="Helical" evidence="10">
    <location>
        <begin position="240"/>
        <end position="266"/>
    </location>
</feature>
<evidence type="ECO:0000259" key="11">
    <source>
        <dbReference type="Pfam" id="PF01478"/>
    </source>
</evidence>
<dbReference type="GO" id="GO:0004190">
    <property type="term" value="F:aspartic-type endopeptidase activity"/>
    <property type="evidence" value="ECO:0007669"/>
    <property type="project" value="UniProtKB-EC"/>
</dbReference>
<feature type="transmembrane region" description="Helical" evidence="10">
    <location>
        <begin position="162"/>
        <end position="183"/>
    </location>
</feature>
<keyword evidence="9" id="KW-0489">Methyltransferase</keyword>
<dbReference type="EC" id="3.4.23.43" evidence="9"/>
<feature type="domain" description="Prepilin peptidase A24 N-terminal" evidence="12">
    <location>
        <begin position="3"/>
        <end position="84"/>
    </location>
</feature>
<protein>
    <recommendedName>
        <fullName evidence="9">Prepilin leader peptidase/N-methyltransferase</fullName>
        <ecNumber evidence="9">2.1.1.-</ecNumber>
        <ecNumber evidence="9">3.4.23.43</ecNumber>
    </recommendedName>
</protein>
<dbReference type="Gene3D" id="1.20.120.1220">
    <property type="match status" value="1"/>
</dbReference>
<comment type="similarity">
    <text evidence="2 8">Belongs to the peptidase A24 family.</text>
</comment>
<evidence type="ECO:0000256" key="10">
    <source>
        <dbReference type="SAM" id="Phobius"/>
    </source>
</evidence>
<dbReference type="GO" id="GO:0005886">
    <property type="term" value="C:plasma membrane"/>
    <property type="evidence" value="ECO:0007669"/>
    <property type="project" value="UniProtKB-SubCell"/>
</dbReference>
<evidence type="ECO:0000256" key="9">
    <source>
        <dbReference type="RuleBase" id="RU003794"/>
    </source>
</evidence>
<feature type="transmembrane region" description="Helical" evidence="10">
    <location>
        <begin position="195"/>
        <end position="228"/>
    </location>
</feature>
<dbReference type="GO" id="GO:0006465">
    <property type="term" value="P:signal peptide processing"/>
    <property type="evidence" value="ECO:0007669"/>
    <property type="project" value="TreeGrafter"/>
</dbReference>
<dbReference type="AlphaFoldDB" id="A0A1F7X2C1"/>
<comment type="subcellular location">
    <subcellularLocation>
        <location evidence="1">Cell inner membrane</location>
        <topology evidence="1">Multi-pass membrane protein</topology>
    </subcellularLocation>
    <subcellularLocation>
        <location evidence="9">Cell membrane</location>
        <topology evidence="9">Multi-pass membrane protein</topology>
    </subcellularLocation>
</comment>
<keyword evidence="9" id="KW-0511">Multifunctional enzyme</keyword>
<keyword evidence="5 9" id="KW-0812">Transmembrane</keyword>
<dbReference type="EMBL" id="MGFP01000027">
    <property type="protein sequence ID" value="OGM09127.1"/>
    <property type="molecule type" value="Genomic_DNA"/>
</dbReference>
<keyword evidence="9" id="KW-0808">Transferase</keyword>
<keyword evidence="4" id="KW-0997">Cell inner membrane</keyword>
<dbReference type="PANTHER" id="PTHR30487:SF0">
    <property type="entry name" value="PREPILIN LEADER PEPTIDASE_N-METHYLTRANSFERASE-RELATED"/>
    <property type="match status" value="1"/>
</dbReference>
<evidence type="ECO:0000256" key="8">
    <source>
        <dbReference type="RuleBase" id="RU003793"/>
    </source>
</evidence>
<evidence type="ECO:0000313" key="13">
    <source>
        <dbReference type="EMBL" id="OGM09127.1"/>
    </source>
</evidence>
<dbReference type="InterPro" id="IPR050882">
    <property type="entry name" value="Prepilin_peptidase/N-MTase"/>
</dbReference>
<dbReference type="InterPro" id="IPR010627">
    <property type="entry name" value="Prepilin_pept_A24_N"/>
</dbReference>
<dbReference type="Proteomes" id="UP000179219">
    <property type="component" value="Unassembled WGS sequence"/>
</dbReference>
<evidence type="ECO:0000256" key="7">
    <source>
        <dbReference type="ARBA" id="ARBA00023136"/>
    </source>
</evidence>
<dbReference type="GO" id="GO:0032259">
    <property type="term" value="P:methylation"/>
    <property type="evidence" value="ECO:0007669"/>
    <property type="project" value="UniProtKB-KW"/>
</dbReference>
<keyword evidence="7 10" id="KW-0472">Membrane</keyword>
<comment type="catalytic activity">
    <reaction evidence="9">
        <text>Typically cleaves a -Gly-|-Phe- bond to release an N-terminal, basic peptide of 5-8 residues from type IV prepilin, and then N-methylates the new N-terminal amino group, the methyl donor being S-adenosyl-L-methionine.</text>
        <dbReference type="EC" id="3.4.23.43"/>
    </reaction>
</comment>
<evidence type="ECO:0000256" key="3">
    <source>
        <dbReference type="ARBA" id="ARBA00022475"/>
    </source>
</evidence>
<evidence type="ECO:0000256" key="6">
    <source>
        <dbReference type="ARBA" id="ARBA00022989"/>
    </source>
</evidence>
<name>A0A1F7X2C1_9BACT</name>
<proteinExistence type="inferred from homology"/>
<feature type="transmembrane region" description="Helical" evidence="10">
    <location>
        <begin position="66"/>
        <end position="86"/>
    </location>
</feature>
<keyword evidence="3" id="KW-1003">Cell membrane</keyword>
<feature type="non-terminal residue" evidence="13">
    <location>
        <position position="1"/>
    </location>
</feature>
<dbReference type="PRINTS" id="PR00864">
    <property type="entry name" value="PREPILNPTASE"/>
</dbReference>
<dbReference type="EC" id="2.1.1.-" evidence="9"/>
<feature type="transmembrane region" description="Helical" evidence="10">
    <location>
        <begin position="138"/>
        <end position="156"/>
    </location>
</feature>
<keyword evidence="6 10" id="KW-1133">Transmembrane helix</keyword>
<organism evidence="13 14">
    <name type="scientific">Candidatus Woesebacteria bacterium RBG_13_34_9</name>
    <dbReference type="NCBI Taxonomy" id="1802477"/>
    <lineage>
        <taxon>Bacteria</taxon>
        <taxon>Candidatus Woeseibacteriota</taxon>
    </lineage>
</organism>
<evidence type="ECO:0000256" key="4">
    <source>
        <dbReference type="ARBA" id="ARBA00022519"/>
    </source>
</evidence>
<dbReference type="InterPro" id="IPR000045">
    <property type="entry name" value="Prepilin_IV_endopep_pep"/>
</dbReference>
<keyword evidence="9" id="KW-0378">Hydrolase</keyword>
<reference evidence="13 14" key="1">
    <citation type="journal article" date="2016" name="Nat. Commun.">
        <title>Thousands of microbial genomes shed light on interconnected biogeochemical processes in an aquifer system.</title>
        <authorList>
            <person name="Anantharaman K."/>
            <person name="Brown C.T."/>
            <person name="Hug L.A."/>
            <person name="Sharon I."/>
            <person name="Castelle C.J."/>
            <person name="Probst A.J."/>
            <person name="Thomas B.C."/>
            <person name="Singh A."/>
            <person name="Wilkins M.J."/>
            <person name="Karaoz U."/>
            <person name="Brodie E.L."/>
            <person name="Williams K.H."/>
            <person name="Hubbard S.S."/>
            <person name="Banfield J.F."/>
        </authorList>
    </citation>
    <scope>NUCLEOTIDE SEQUENCE [LARGE SCALE GENOMIC DNA]</scope>
</reference>
<dbReference type="GO" id="GO:0008168">
    <property type="term" value="F:methyltransferase activity"/>
    <property type="evidence" value="ECO:0007669"/>
    <property type="project" value="UniProtKB-KW"/>
</dbReference>
<gene>
    <name evidence="13" type="ORF">A2159_01695</name>
</gene>
<dbReference type="Pfam" id="PF06750">
    <property type="entry name" value="A24_N_bact"/>
    <property type="match status" value="1"/>
</dbReference>
<feature type="domain" description="Prepilin type IV endopeptidase peptidase" evidence="11">
    <location>
        <begin position="120"/>
        <end position="224"/>
    </location>
</feature>
<comment type="caution">
    <text evidence="13">The sequence shown here is derived from an EMBL/GenBank/DDBJ whole genome shotgun (WGS) entry which is preliminary data.</text>
</comment>
<evidence type="ECO:0000256" key="2">
    <source>
        <dbReference type="ARBA" id="ARBA00005801"/>
    </source>
</evidence>
<evidence type="ECO:0000256" key="1">
    <source>
        <dbReference type="ARBA" id="ARBA00004429"/>
    </source>
</evidence>
<dbReference type="PANTHER" id="PTHR30487">
    <property type="entry name" value="TYPE 4 PREPILIN-LIKE PROTEINS LEADER PEPTIDE-PROCESSING ENZYME"/>
    <property type="match status" value="1"/>
</dbReference>
<evidence type="ECO:0000313" key="14">
    <source>
        <dbReference type="Proteomes" id="UP000179219"/>
    </source>
</evidence>
<accession>A0A1F7X2C1</accession>
<evidence type="ECO:0000259" key="12">
    <source>
        <dbReference type="Pfam" id="PF06750"/>
    </source>
</evidence>